<accession>A0A2M7FDL1</accession>
<dbReference type="AlphaFoldDB" id="A0A2M7FDL1"/>
<dbReference type="EMBL" id="PFFD01000103">
    <property type="protein sequence ID" value="PIV86968.1"/>
    <property type="molecule type" value="Genomic_DNA"/>
</dbReference>
<evidence type="ECO:0000313" key="1">
    <source>
        <dbReference type="EMBL" id="PIV86968.1"/>
    </source>
</evidence>
<dbReference type="Proteomes" id="UP000228497">
    <property type="component" value="Unassembled WGS sequence"/>
</dbReference>
<sequence>MHLYPQTTTNRNVPKGAFLFAETSTANDEQHTTYYVDPNCFVWKVGDWIGDKPQHVYIFELCRLTGDTVNMLVARVQQKYSAQEN</sequence>
<comment type="caution">
    <text evidence="1">The sequence shown here is derived from an EMBL/GenBank/DDBJ whole genome shotgun (WGS) entry which is preliminary data.</text>
</comment>
<reference evidence="2" key="1">
    <citation type="submission" date="2017-09" db="EMBL/GenBank/DDBJ databases">
        <title>Depth-based differentiation of microbial function through sediment-hosted aquifers and enrichment of novel symbionts in the deep terrestrial subsurface.</title>
        <authorList>
            <person name="Probst A.J."/>
            <person name="Ladd B."/>
            <person name="Jarett J.K."/>
            <person name="Geller-Mcgrath D.E."/>
            <person name="Sieber C.M.K."/>
            <person name="Emerson J.B."/>
            <person name="Anantharaman K."/>
            <person name="Thomas B.C."/>
            <person name="Malmstrom R."/>
            <person name="Stieglmeier M."/>
            <person name="Klingl A."/>
            <person name="Woyke T."/>
            <person name="Ryan C.M."/>
            <person name="Banfield J.F."/>
        </authorList>
    </citation>
    <scope>NUCLEOTIDE SEQUENCE [LARGE SCALE GENOMIC DNA]</scope>
</reference>
<protein>
    <submittedName>
        <fullName evidence="1">Uncharacterized protein</fullName>
    </submittedName>
</protein>
<gene>
    <name evidence="1" type="ORF">COW49_02280</name>
</gene>
<name>A0A2M7FDL1_9BACT</name>
<evidence type="ECO:0000313" key="2">
    <source>
        <dbReference type="Proteomes" id="UP000228497"/>
    </source>
</evidence>
<proteinExistence type="predicted"/>
<organism evidence="1 2">
    <name type="scientific">Candidatus Kaiserbacteria bacterium CG17_big_fil_post_rev_8_21_14_2_50_51_7</name>
    <dbReference type="NCBI Taxonomy" id="1974613"/>
    <lineage>
        <taxon>Bacteria</taxon>
        <taxon>Candidatus Kaiseribacteriota</taxon>
    </lineage>
</organism>